<dbReference type="SUPFAM" id="SSF51905">
    <property type="entry name" value="FAD/NAD(P)-binding domain"/>
    <property type="match status" value="1"/>
</dbReference>
<keyword evidence="1" id="KW-0285">Flavoprotein</keyword>
<keyword evidence="6" id="KW-0503">Monooxygenase</keyword>
<reference evidence="6 7" key="1">
    <citation type="submission" date="2024-01" db="EMBL/GenBank/DDBJ databases">
        <title>Complete genome of Cladobotryum mycophilum ATHUM6906.</title>
        <authorList>
            <person name="Christinaki A.C."/>
            <person name="Myridakis A.I."/>
            <person name="Kouvelis V.N."/>
        </authorList>
    </citation>
    <scope>NUCLEOTIDE SEQUENCE [LARGE SCALE GENOMIC DNA]</scope>
    <source>
        <strain evidence="6 7">ATHUM6906</strain>
    </source>
</reference>
<keyword evidence="2" id="KW-0274">FAD</keyword>
<dbReference type="InterPro" id="IPR051704">
    <property type="entry name" value="FAD_aromatic-hydroxylase"/>
</dbReference>
<dbReference type="Pfam" id="PF01494">
    <property type="entry name" value="FAD_binding_3"/>
    <property type="match status" value="1"/>
</dbReference>
<protein>
    <submittedName>
        <fullName evidence="6">FAD-dependent monooxygenase asL6</fullName>
    </submittedName>
</protein>
<dbReference type="Proteomes" id="UP001338125">
    <property type="component" value="Unassembled WGS sequence"/>
</dbReference>
<organism evidence="6 7">
    <name type="scientific">Cladobotryum mycophilum</name>
    <dbReference type="NCBI Taxonomy" id="491253"/>
    <lineage>
        <taxon>Eukaryota</taxon>
        <taxon>Fungi</taxon>
        <taxon>Dikarya</taxon>
        <taxon>Ascomycota</taxon>
        <taxon>Pezizomycotina</taxon>
        <taxon>Sordariomycetes</taxon>
        <taxon>Hypocreomycetidae</taxon>
        <taxon>Hypocreales</taxon>
        <taxon>Hypocreaceae</taxon>
        <taxon>Cladobotryum</taxon>
    </lineage>
</organism>
<feature type="transmembrane region" description="Helical" evidence="4">
    <location>
        <begin position="349"/>
        <end position="371"/>
    </location>
</feature>
<dbReference type="PRINTS" id="PR00420">
    <property type="entry name" value="RNGMNOXGNASE"/>
</dbReference>
<dbReference type="Gene3D" id="3.50.50.60">
    <property type="entry name" value="FAD/NAD(P)-binding domain"/>
    <property type="match status" value="1"/>
</dbReference>
<dbReference type="GO" id="GO:0004497">
    <property type="term" value="F:monooxygenase activity"/>
    <property type="evidence" value="ECO:0007669"/>
    <property type="project" value="UniProtKB-KW"/>
</dbReference>
<dbReference type="InterPro" id="IPR036188">
    <property type="entry name" value="FAD/NAD-bd_sf"/>
</dbReference>
<proteinExistence type="predicted"/>
<evidence type="ECO:0000256" key="2">
    <source>
        <dbReference type="ARBA" id="ARBA00022827"/>
    </source>
</evidence>
<dbReference type="PANTHER" id="PTHR46865">
    <property type="entry name" value="OXIDOREDUCTASE-RELATED"/>
    <property type="match status" value="1"/>
</dbReference>
<keyword evidence="4" id="KW-0812">Transmembrane</keyword>
<accession>A0ABR0SIZ9</accession>
<dbReference type="Gene3D" id="3.30.9.10">
    <property type="entry name" value="D-Amino Acid Oxidase, subunit A, domain 2"/>
    <property type="match status" value="1"/>
</dbReference>
<dbReference type="PANTHER" id="PTHR46865:SF2">
    <property type="entry name" value="MONOOXYGENASE"/>
    <property type="match status" value="1"/>
</dbReference>
<dbReference type="InterPro" id="IPR002938">
    <property type="entry name" value="FAD-bd"/>
</dbReference>
<evidence type="ECO:0000256" key="3">
    <source>
        <dbReference type="ARBA" id="ARBA00023002"/>
    </source>
</evidence>
<sequence length="393" mass="43913">MSRQEILIVGCSIAGPRSSNFCVQGQNVDVRAVGVTVIRTLDLETAVRASHTGEIGTKWVDKKNRVWASFAVDPSGKLQTPTSDIEIMRGRLSKLCWERSQYVSEKVKAEGGAGVDYIFGDYIQELEQDGDKVHVKLAKSGAKHTFDLIVGVDGLQSSTRKLVWGIEGEEERIFRLGVYGAFFSMPRGEKDDTWCRWYHAPGGLGVMLRLDMQRNKTTPFMTIMNDKDERFPKVAETMTRIEACKRIVEGMMETDDFYYDLIAQVRMDKWSRGRVVLVRDAGYCASPFSGAGTALAIGGAWNLAGALTRHLDNLEAAFAEYEETMRPLANSAQKLPPGIPRAFHPKTRFGVWALNSVMAFLYWSGIFNLLFKLAGPTANSLPLGKYEFERLPE</sequence>
<keyword evidence="4" id="KW-0472">Membrane</keyword>
<dbReference type="EMBL" id="JAVFKD010000012">
    <property type="protein sequence ID" value="KAK5992141.1"/>
    <property type="molecule type" value="Genomic_DNA"/>
</dbReference>
<evidence type="ECO:0000313" key="6">
    <source>
        <dbReference type="EMBL" id="KAK5992141.1"/>
    </source>
</evidence>
<keyword evidence="3" id="KW-0560">Oxidoreductase</keyword>
<keyword evidence="4" id="KW-1133">Transmembrane helix</keyword>
<keyword evidence="7" id="KW-1185">Reference proteome</keyword>
<comment type="caution">
    <text evidence="6">The sequence shown here is derived from an EMBL/GenBank/DDBJ whole genome shotgun (WGS) entry which is preliminary data.</text>
</comment>
<gene>
    <name evidence="6" type="ORF">PT974_05541</name>
</gene>
<evidence type="ECO:0000256" key="1">
    <source>
        <dbReference type="ARBA" id="ARBA00022630"/>
    </source>
</evidence>
<name>A0ABR0SIZ9_9HYPO</name>
<evidence type="ECO:0000256" key="4">
    <source>
        <dbReference type="SAM" id="Phobius"/>
    </source>
</evidence>
<feature type="domain" description="FAD-binding" evidence="5">
    <location>
        <begin position="113"/>
        <end position="330"/>
    </location>
</feature>
<evidence type="ECO:0000259" key="5">
    <source>
        <dbReference type="Pfam" id="PF01494"/>
    </source>
</evidence>
<evidence type="ECO:0000313" key="7">
    <source>
        <dbReference type="Proteomes" id="UP001338125"/>
    </source>
</evidence>